<keyword evidence="3" id="KW-1133">Transmembrane helix</keyword>
<keyword evidence="1" id="KW-0175">Coiled coil</keyword>
<dbReference type="EMBL" id="BKCJ010109993">
    <property type="protein sequence ID" value="GEX46696.1"/>
    <property type="molecule type" value="Genomic_DNA"/>
</dbReference>
<name>A0A699H5J2_TANCI</name>
<reference evidence="4" key="1">
    <citation type="journal article" date="2019" name="Sci. Rep.">
        <title>Draft genome of Tanacetum cinerariifolium, the natural source of mosquito coil.</title>
        <authorList>
            <person name="Yamashiro T."/>
            <person name="Shiraishi A."/>
            <person name="Satake H."/>
            <person name="Nakayama K."/>
        </authorList>
    </citation>
    <scope>NUCLEOTIDE SEQUENCE</scope>
</reference>
<evidence type="ECO:0008006" key="5">
    <source>
        <dbReference type="Google" id="ProtNLM"/>
    </source>
</evidence>
<organism evidence="4">
    <name type="scientific">Tanacetum cinerariifolium</name>
    <name type="common">Dalmatian daisy</name>
    <name type="synonym">Chrysanthemum cinerariifolium</name>
    <dbReference type="NCBI Taxonomy" id="118510"/>
    <lineage>
        <taxon>Eukaryota</taxon>
        <taxon>Viridiplantae</taxon>
        <taxon>Streptophyta</taxon>
        <taxon>Embryophyta</taxon>
        <taxon>Tracheophyta</taxon>
        <taxon>Spermatophyta</taxon>
        <taxon>Magnoliopsida</taxon>
        <taxon>eudicotyledons</taxon>
        <taxon>Gunneridae</taxon>
        <taxon>Pentapetalae</taxon>
        <taxon>asterids</taxon>
        <taxon>campanulids</taxon>
        <taxon>Asterales</taxon>
        <taxon>Asteraceae</taxon>
        <taxon>Asteroideae</taxon>
        <taxon>Anthemideae</taxon>
        <taxon>Anthemidinae</taxon>
        <taxon>Tanacetum</taxon>
    </lineage>
</organism>
<dbReference type="AlphaFoldDB" id="A0A699H5J2"/>
<accession>A0A699H5J2</accession>
<feature type="compositionally biased region" description="Basic and acidic residues" evidence="2">
    <location>
        <begin position="742"/>
        <end position="762"/>
    </location>
</feature>
<gene>
    <name evidence="4" type="ORF">Tci_318671</name>
</gene>
<evidence type="ECO:0000313" key="4">
    <source>
        <dbReference type="EMBL" id="GEX46696.1"/>
    </source>
</evidence>
<protein>
    <recommendedName>
        <fullName evidence="5">Transposase (Putative), gypsy type</fullName>
    </recommendedName>
</protein>
<evidence type="ECO:0000256" key="1">
    <source>
        <dbReference type="SAM" id="Coils"/>
    </source>
</evidence>
<evidence type="ECO:0000256" key="3">
    <source>
        <dbReference type="SAM" id="Phobius"/>
    </source>
</evidence>
<feature type="region of interest" description="Disordered" evidence="2">
    <location>
        <begin position="736"/>
        <end position="762"/>
    </location>
</feature>
<keyword evidence="3" id="KW-0812">Transmembrane</keyword>
<evidence type="ECO:0000256" key="2">
    <source>
        <dbReference type="SAM" id="MobiDB-lite"/>
    </source>
</evidence>
<feature type="coiled-coil region" evidence="1">
    <location>
        <begin position="559"/>
        <end position="586"/>
    </location>
</feature>
<sequence>MDLTIKLRRETQAQNPVVPIIRYQVPQSSILLRVALCCVCYPTGIVSFYFKSRPLVVRVCYTCCHLAALRIYYANGYQVRFFLLFLYITMITIRDIKSKLNQKALDALCTKYHIPAYVHPVLPGPGENILQSPDGKKDHFFYVDSTAFPLSVSVKSKLSKDPPPKLSRDGFFVFICHSDPTNVWIGERELAEREVGLLKMIEGRTVPLSPPATTAPEDSGDSIGKLFDDADNEHAIEKSDDVLEETIAKDASTVVAEKSLLPNTGGKSLVALRGMVPDGSAIPSRATEPLIAASVAHVSDVGPLDSVSGPNLRTCPPHVRYVVSSDGSRHSGSYFKTSSFVRSPAADALVVTVVVTTIVDTHVAAGSKAKDVSKDFENIGDSTSAGGVDADAANISRLKKTSTSSDSFYASQSLDTETTHRLCSKFNVGAARQVCLGVEVRIRAEHTVERKCELKDKCAEHTTLLSEKDAEIAHLKSLLSLKETEAVEVISLRSQLSVMETADTAMSTELRDLKEQNFALEGERSALSQRVITLESVTTYKESELASLSSQVSKLTTDLSSFQLSRDELNSKAASLESERDCVVAQALGWAIGCAVNKGIQGGFKAGINHGKVGKYLSVVEAYDPFTEEKYVNVINALGTVDFSMLSQLESKNDSSIVDLMDSLCLEGALAKIPRFREEDKEKRLSLTDVMNPFIEPLSSKSLTGEASSFAAPITTISKTFASSAVIPPSPVVNDQVLGARPHSEDPPVVTFEKEELSTSPE</sequence>
<feature type="transmembrane region" description="Helical" evidence="3">
    <location>
        <begin position="30"/>
        <end position="50"/>
    </location>
</feature>
<comment type="caution">
    <text evidence="4">The sequence shown here is derived from an EMBL/GenBank/DDBJ whole genome shotgun (WGS) entry which is preliminary data.</text>
</comment>
<keyword evidence="3" id="KW-0472">Membrane</keyword>
<proteinExistence type="predicted"/>
<feature type="transmembrane region" description="Helical" evidence="3">
    <location>
        <begin position="79"/>
        <end position="96"/>
    </location>
</feature>